<name>W9S016_9ROSA</name>
<feature type="chain" id="PRO_5004932870" description="Alginate lyase 2 domain-containing protein" evidence="1">
    <location>
        <begin position="18"/>
        <end position="312"/>
    </location>
</feature>
<dbReference type="InterPro" id="IPR013320">
    <property type="entry name" value="ConA-like_dom_sf"/>
</dbReference>
<feature type="signal peptide" evidence="1">
    <location>
        <begin position="1"/>
        <end position="17"/>
    </location>
</feature>
<evidence type="ECO:0000256" key="1">
    <source>
        <dbReference type="SAM" id="SignalP"/>
    </source>
</evidence>
<accession>W9S016</accession>
<dbReference type="Proteomes" id="UP000030645">
    <property type="component" value="Unassembled WGS sequence"/>
</dbReference>
<dbReference type="PANTHER" id="PTHR33681">
    <property type="entry name" value="BINDING PROTEIN, PUTATIVE, EXPRESSED-RELATED"/>
    <property type="match status" value="1"/>
</dbReference>
<sequence length="312" mass="35275">MMLNYFCKNFLVQLVLSFLNGQDNLCVLALPTDGFTRVNLSPSNFQLHKPWDQPTGNRYSLVDEGSVEKFWVYRTDQPFKQGSPTKPRTEMRISIAELYKDIDDEYWKGFYEAKDAIVDYSPGVKLNLSFDAAIKGASRCGSPAVQTPSIPSSPADNLEYEGDPEMIEPMKELQRSFGVDPHLQTLGHDYTSGVWQFEGNFYVPSGTTGACIMQVFGAASQATTLQLRVYDGNLRVYQSQGVASNIYDKWFKLNVIHDVGNSRVTIFINNVQKVVVGGRGPSTFYFKYGVYAQDGSSNYMESRWRGIRVFRR</sequence>
<keyword evidence="1" id="KW-0732">Signal</keyword>
<keyword evidence="4" id="KW-1185">Reference proteome</keyword>
<reference evidence="4" key="1">
    <citation type="submission" date="2013-01" db="EMBL/GenBank/DDBJ databases">
        <title>Draft Genome Sequence of a Mulberry Tree, Morus notabilis C.K. Schneid.</title>
        <authorList>
            <person name="He N."/>
            <person name="Zhao S."/>
        </authorList>
    </citation>
    <scope>NUCLEOTIDE SEQUENCE</scope>
</reference>
<dbReference type="STRING" id="981085.W9S016"/>
<gene>
    <name evidence="3" type="ORF">L484_017854</name>
</gene>
<dbReference type="SUPFAM" id="SSF49899">
    <property type="entry name" value="Concanavalin A-like lectins/glucanases"/>
    <property type="match status" value="1"/>
</dbReference>
<dbReference type="Pfam" id="PF08787">
    <property type="entry name" value="Alginate_lyase2"/>
    <property type="match status" value="1"/>
</dbReference>
<feature type="domain" description="Alginate lyase 2" evidence="2">
    <location>
        <begin position="187"/>
        <end position="310"/>
    </location>
</feature>
<dbReference type="PANTHER" id="PTHR33681:SF13">
    <property type="entry name" value="ALGINATE LYASE 2 DOMAIN-CONTAINING PROTEIN"/>
    <property type="match status" value="1"/>
</dbReference>
<dbReference type="AlphaFoldDB" id="W9S016"/>
<proteinExistence type="predicted"/>
<dbReference type="InterPro" id="IPR014895">
    <property type="entry name" value="Alginate_lyase_2"/>
</dbReference>
<evidence type="ECO:0000313" key="4">
    <source>
        <dbReference type="Proteomes" id="UP000030645"/>
    </source>
</evidence>
<evidence type="ECO:0000313" key="3">
    <source>
        <dbReference type="EMBL" id="EXC19877.1"/>
    </source>
</evidence>
<organism evidence="3 4">
    <name type="scientific">Morus notabilis</name>
    <dbReference type="NCBI Taxonomy" id="981085"/>
    <lineage>
        <taxon>Eukaryota</taxon>
        <taxon>Viridiplantae</taxon>
        <taxon>Streptophyta</taxon>
        <taxon>Embryophyta</taxon>
        <taxon>Tracheophyta</taxon>
        <taxon>Spermatophyta</taxon>
        <taxon>Magnoliopsida</taxon>
        <taxon>eudicotyledons</taxon>
        <taxon>Gunneridae</taxon>
        <taxon>Pentapetalae</taxon>
        <taxon>rosids</taxon>
        <taxon>fabids</taxon>
        <taxon>Rosales</taxon>
        <taxon>Moraceae</taxon>
        <taxon>Moreae</taxon>
        <taxon>Morus</taxon>
    </lineage>
</organism>
<dbReference type="EMBL" id="KE345896">
    <property type="protein sequence ID" value="EXC19877.1"/>
    <property type="molecule type" value="Genomic_DNA"/>
</dbReference>
<evidence type="ECO:0000259" key="2">
    <source>
        <dbReference type="Pfam" id="PF08787"/>
    </source>
</evidence>
<dbReference type="Gene3D" id="2.60.120.200">
    <property type="match status" value="1"/>
</dbReference>
<protein>
    <recommendedName>
        <fullName evidence="2">Alginate lyase 2 domain-containing protein</fullName>
    </recommendedName>
</protein>